<keyword evidence="3" id="KW-1185">Reference proteome</keyword>
<evidence type="ECO:0000313" key="2">
    <source>
        <dbReference type="EMBL" id="PWW76462.1"/>
    </source>
</evidence>
<feature type="region of interest" description="Disordered" evidence="1">
    <location>
        <begin position="610"/>
        <end position="635"/>
    </location>
</feature>
<evidence type="ECO:0000256" key="1">
    <source>
        <dbReference type="SAM" id="MobiDB-lite"/>
    </source>
</evidence>
<evidence type="ECO:0008006" key="4">
    <source>
        <dbReference type="Google" id="ProtNLM"/>
    </source>
</evidence>
<feature type="compositionally biased region" description="Low complexity" evidence="1">
    <location>
        <begin position="368"/>
        <end position="387"/>
    </location>
</feature>
<feature type="region of interest" description="Disordered" evidence="1">
    <location>
        <begin position="1"/>
        <end position="103"/>
    </location>
</feature>
<comment type="caution">
    <text evidence="2">The sequence shown here is derived from an EMBL/GenBank/DDBJ whole genome shotgun (WGS) entry which is preliminary data.</text>
</comment>
<organism evidence="2 3">
    <name type="scientific">Tuber magnatum</name>
    <name type="common">white Piedmont truffle</name>
    <dbReference type="NCBI Taxonomy" id="42249"/>
    <lineage>
        <taxon>Eukaryota</taxon>
        <taxon>Fungi</taxon>
        <taxon>Dikarya</taxon>
        <taxon>Ascomycota</taxon>
        <taxon>Pezizomycotina</taxon>
        <taxon>Pezizomycetes</taxon>
        <taxon>Pezizales</taxon>
        <taxon>Tuberaceae</taxon>
        <taxon>Tuber</taxon>
    </lineage>
</organism>
<feature type="compositionally biased region" description="Low complexity" evidence="1">
    <location>
        <begin position="654"/>
        <end position="664"/>
    </location>
</feature>
<dbReference type="Gene3D" id="1.20.5.170">
    <property type="match status" value="1"/>
</dbReference>
<dbReference type="Proteomes" id="UP000246991">
    <property type="component" value="Unassembled WGS sequence"/>
</dbReference>
<feature type="compositionally biased region" description="Polar residues" evidence="1">
    <location>
        <begin position="391"/>
        <end position="416"/>
    </location>
</feature>
<feature type="compositionally biased region" description="Low complexity" evidence="1">
    <location>
        <begin position="68"/>
        <end position="93"/>
    </location>
</feature>
<name>A0A317SPQ7_9PEZI</name>
<gene>
    <name evidence="2" type="ORF">C7212DRAFT_363300</name>
</gene>
<feature type="compositionally biased region" description="Polar residues" evidence="1">
    <location>
        <begin position="614"/>
        <end position="623"/>
    </location>
</feature>
<dbReference type="OrthoDB" id="3555317at2759"/>
<dbReference type="SUPFAM" id="SSF57959">
    <property type="entry name" value="Leucine zipper domain"/>
    <property type="match status" value="1"/>
</dbReference>
<dbReference type="PANTHER" id="PTHR40618">
    <property type="entry name" value="B-ZIP TRANSCRIPTION FACTOR (EUROFUNG)-RELATED"/>
    <property type="match status" value="1"/>
</dbReference>
<sequence>MSAGNNIHPSPVHPQYLQPRQQQHTSFSGSPHHSGHQSGGTSPYSPSFPMNSMNPNLPAPTSYAQGLPSRASSHPAPSSNSQQQQQQQQNPQPGGFLDPTAYLNMGDVMGMDMDPIPMGSNMDMDLSILSAEEHGDLRVLQDRGRGRDRLHTQRLHSMSHPDGPDGAGRGRGAVGGRRKRSESDDSVHEPVGVVRGTSTGNRKQRGRPRLDTKDENAADRRRTQIRLAQRAYRLRKETTISSLRSRVTELENAIDGMQSTFLELHESAMKCLSKSNDAQNLGYGTNLKELTERFLSLAKGALGSSEGADSHDDEGEGENNGEGGSGARSKRRRSRDEDGGPASGGMQTNGPNGVASYGGYEVSYTRQNNSRDSFNNNNGSQSRNNGDGRSDATTGHMDSSPTSNPYSDACLSSSPESGYANYVQPNNNPLQAATQFRQEGPLIYEGFSYSFHETSLSRRLHRAALEHAHFMLTSPNANPQEVARMFAYTFCYLSKADVIRVVNRLLNTTTKDSLDIRDYPEILPKGVRPEVMEAYLCNSDTSVFTDGLTGEDMKDFDIRLEAKKAMLKMGINQKFLRPDEVEKYIMELGILNSNRHQQQQSHLIDPSLVETGKTRSSSQQLPKQNPGVPEGSTDYLTANRMATPSYLVHPAVTPSPSSSPSANARESRSPSLSPHVTMEKKLGLFGTHSPPTPTNVLGGVKKNIDIDVFVNRCSCCKHYYVPDARDGDKRVPDVLVIMVELVKKGICLGRFPGFKKSDVEEAIRAAWLGVGVH</sequence>
<proteinExistence type="predicted"/>
<protein>
    <recommendedName>
        <fullName evidence="4">BZIP domain-containing protein</fullName>
    </recommendedName>
</protein>
<feature type="compositionally biased region" description="Basic and acidic residues" evidence="1">
    <location>
        <begin position="208"/>
        <end position="222"/>
    </location>
</feature>
<dbReference type="AlphaFoldDB" id="A0A317SPQ7"/>
<dbReference type="InterPro" id="IPR046347">
    <property type="entry name" value="bZIP_sf"/>
</dbReference>
<dbReference type="EMBL" id="PYWC01000033">
    <property type="protein sequence ID" value="PWW76462.1"/>
    <property type="molecule type" value="Genomic_DNA"/>
</dbReference>
<feature type="region of interest" description="Disordered" evidence="1">
    <location>
        <begin position="154"/>
        <end position="222"/>
    </location>
</feature>
<reference evidence="2 3" key="1">
    <citation type="submission" date="2018-03" db="EMBL/GenBank/DDBJ databases">
        <title>Genomes of Pezizomycetes fungi and the evolution of truffles.</title>
        <authorList>
            <person name="Murat C."/>
            <person name="Payen T."/>
            <person name="Noel B."/>
            <person name="Kuo A."/>
            <person name="Martin F.M."/>
        </authorList>
    </citation>
    <scope>NUCLEOTIDE SEQUENCE [LARGE SCALE GENOMIC DNA]</scope>
    <source>
        <strain evidence="2">091103-1</strain>
    </source>
</reference>
<dbReference type="STRING" id="42249.A0A317SPQ7"/>
<dbReference type="PANTHER" id="PTHR40618:SF1">
    <property type="entry name" value="B-ZIP TRANSCRIPTION FACTOR (EUROFUNG)"/>
    <property type="match status" value="1"/>
</dbReference>
<accession>A0A317SPQ7</accession>
<evidence type="ECO:0000313" key="3">
    <source>
        <dbReference type="Proteomes" id="UP000246991"/>
    </source>
</evidence>
<dbReference type="GO" id="GO:0003700">
    <property type="term" value="F:DNA-binding transcription factor activity"/>
    <property type="evidence" value="ECO:0007669"/>
    <property type="project" value="InterPro"/>
</dbReference>
<feature type="region of interest" description="Disordered" evidence="1">
    <location>
        <begin position="302"/>
        <end position="426"/>
    </location>
</feature>
<feature type="region of interest" description="Disordered" evidence="1">
    <location>
        <begin position="648"/>
        <end position="675"/>
    </location>
</feature>
<feature type="compositionally biased region" description="Gly residues" evidence="1">
    <location>
        <begin position="165"/>
        <end position="175"/>
    </location>
</feature>
<dbReference type="CDD" id="cd14688">
    <property type="entry name" value="bZIP_YAP"/>
    <property type="match status" value="1"/>
</dbReference>
<feature type="compositionally biased region" description="Polar residues" evidence="1">
    <location>
        <begin position="44"/>
        <end position="55"/>
    </location>
</feature>